<comment type="caution">
    <text evidence="1">The sequence shown here is derived from an EMBL/GenBank/DDBJ whole genome shotgun (WGS) entry which is preliminary data.</text>
</comment>
<reference evidence="1" key="1">
    <citation type="submission" date="2020-09" db="EMBL/GenBank/DDBJ databases">
        <title>Genome-Enabled Discovery of Anthraquinone Biosynthesis in Senna tora.</title>
        <authorList>
            <person name="Kang S.-H."/>
            <person name="Pandey R.P."/>
            <person name="Lee C.-M."/>
            <person name="Sim J.-S."/>
            <person name="Jeong J.-T."/>
            <person name="Choi B.-S."/>
            <person name="Jung M."/>
            <person name="Ginzburg D."/>
            <person name="Zhao K."/>
            <person name="Won S.Y."/>
            <person name="Oh T.-J."/>
            <person name="Yu Y."/>
            <person name="Kim N.-H."/>
            <person name="Lee O.R."/>
            <person name="Lee T.-H."/>
            <person name="Bashyal P."/>
            <person name="Kim T.-S."/>
            <person name="Lee W.-H."/>
            <person name="Kawkins C."/>
            <person name="Kim C.-K."/>
            <person name="Kim J.S."/>
            <person name="Ahn B.O."/>
            <person name="Rhee S.Y."/>
            <person name="Sohng J.K."/>
        </authorList>
    </citation>
    <scope>NUCLEOTIDE SEQUENCE</scope>
    <source>
        <tissue evidence="1">Leaf</tissue>
    </source>
</reference>
<evidence type="ECO:0000313" key="2">
    <source>
        <dbReference type="Proteomes" id="UP000634136"/>
    </source>
</evidence>
<organism evidence="1 2">
    <name type="scientific">Senna tora</name>
    <dbReference type="NCBI Taxonomy" id="362788"/>
    <lineage>
        <taxon>Eukaryota</taxon>
        <taxon>Viridiplantae</taxon>
        <taxon>Streptophyta</taxon>
        <taxon>Embryophyta</taxon>
        <taxon>Tracheophyta</taxon>
        <taxon>Spermatophyta</taxon>
        <taxon>Magnoliopsida</taxon>
        <taxon>eudicotyledons</taxon>
        <taxon>Gunneridae</taxon>
        <taxon>Pentapetalae</taxon>
        <taxon>rosids</taxon>
        <taxon>fabids</taxon>
        <taxon>Fabales</taxon>
        <taxon>Fabaceae</taxon>
        <taxon>Caesalpinioideae</taxon>
        <taxon>Cassia clade</taxon>
        <taxon>Senna</taxon>
    </lineage>
</organism>
<dbReference type="Proteomes" id="UP000634136">
    <property type="component" value="Unassembled WGS sequence"/>
</dbReference>
<dbReference type="AlphaFoldDB" id="A0A834W5T9"/>
<evidence type="ECO:0000313" key="1">
    <source>
        <dbReference type="EMBL" id="KAF7810412.1"/>
    </source>
</evidence>
<dbReference type="EMBL" id="JAAIUW010000011">
    <property type="protein sequence ID" value="KAF7810412.1"/>
    <property type="molecule type" value="Genomic_DNA"/>
</dbReference>
<proteinExistence type="predicted"/>
<gene>
    <name evidence="1" type="ORF">G2W53_037155</name>
</gene>
<sequence>MGEREKWKSKEEHTLLIQMKRKVVASQLTIWLCSSSHQNEILYLLRSGRRKGEKKRWVLGFWRWELRR</sequence>
<keyword evidence="2" id="KW-1185">Reference proteome</keyword>
<protein>
    <submittedName>
        <fullName evidence="1">Uncharacterized protein</fullName>
    </submittedName>
</protein>
<name>A0A834W5T9_9FABA</name>
<accession>A0A834W5T9</accession>